<organism evidence="1 2">
    <name type="scientific">Domibacillus epiphyticus</name>
    <dbReference type="NCBI Taxonomy" id="1714355"/>
    <lineage>
        <taxon>Bacteria</taxon>
        <taxon>Bacillati</taxon>
        <taxon>Bacillota</taxon>
        <taxon>Bacilli</taxon>
        <taxon>Bacillales</taxon>
        <taxon>Bacillaceae</taxon>
        <taxon>Domibacillus</taxon>
    </lineage>
</organism>
<dbReference type="RefSeq" id="WP_076766907.1">
    <property type="nucleotide sequence ID" value="NZ_MSFI01000021.1"/>
</dbReference>
<keyword evidence="2" id="KW-1185">Reference proteome</keyword>
<dbReference type="EMBL" id="MSFI01000021">
    <property type="protein sequence ID" value="OMP66355.1"/>
    <property type="molecule type" value="Genomic_DNA"/>
</dbReference>
<accession>A0A1V2A5R8</accession>
<name>A0A1V2A5R8_9BACI</name>
<dbReference type="Proteomes" id="UP000188613">
    <property type="component" value="Unassembled WGS sequence"/>
</dbReference>
<dbReference type="AlphaFoldDB" id="A0A1V2A5R8"/>
<comment type="caution">
    <text evidence="1">The sequence shown here is derived from an EMBL/GenBank/DDBJ whole genome shotgun (WGS) entry which is preliminary data.</text>
</comment>
<dbReference type="Gene3D" id="1.10.10.60">
    <property type="entry name" value="Homeodomain-like"/>
    <property type="match status" value="1"/>
</dbReference>
<evidence type="ECO:0000313" key="2">
    <source>
        <dbReference type="Proteomes" id="UP000188613"/>
    </source>
</evidence>
<evidence type="ECO:0000313" key="1">
    <source>
        <dbReference type="EMBL" id="OMP66355.1"/>
    </source>
</evidence>
<sequence length="63" mass="7043">MSYQHLNTFERARIVTLKGLGHSIRQIAEKIGRARRLPCLGSGEEYTGSVEAMKTPTVCFVSF</sequence>
<protein>
    <submittedName>
        <fullName evidence="1">Uncharacterized protein</fullName>
    </submittedName>
</protein>
<proteinExistence type="predicted"/>
<reference evidence="1 2" key="1">
    <citation type="submission" date="2016-12" db="EMBL/GenBank/DDBJ databases">
        <title>Domibacillus sp. SAB 38T whole genome sequencing.</title>
        <authorList>
            <person name="Verma A."/>
            <person name="Ojha A.K."/>
            <person name="Krishnamurthi S."/>
        </authorList>
    </citation>
    <scope>NUCLEOTIDE SEQUENCE [LARGE SCALE GENOMIC DNA]</scope>
    <source>
        <strain evidence="1 2">SAB 38</strain>
    </source>
</reference>
<gene>
    <name evidence="1" type="ORF">BTO28_12910</name>
</gene>